<dbReference type="PANTHER" id="PTHR36115">
    <property type="entry name" value="PROLINE-RICH ANTIGEN HOMOLOG-RELATED"/>
    <property type="match status" value="1"/>
</dbReference>
<keyword evidence="4 6" id="KW-1133">Transmembrane helix</keyword>
<feature type="transmembrane region" description="Helical" evidence="6">
    <location>
        <begin position="136"/>
        <end position="152"/>
    </location>
</feature>
<dbReference type="RefSeq" id="WP_322776646.1">
    <property type="nucleotide sequence ID" value="NZ_JARJFB010000042.1"/>
</dbReference>
<name>A0ABU5NC83_9RICK</name>
<proteinExistence type="predicted"/>
<evidence type="ECO:0000256" key="4">
    <source>
        <dbReference type="ARBA" id="ARBA00022989"/>
    </source>
</evidence>
<reference evidence="8 9" key="1">
    <citation type="submission" date="2023-03" db="EMBL/GenBank/DDBJ databases">
        <title>Host association and intracellularity evolved multiple times independently in the Rickettsiales.</title>
        <authorList>
            <person name="Castelli M."/>
            <person name="Nardi T."/>
            <person name="Gammuto L."/>
            <person name="Bellinzona G."/>
            <person name="Sabaneyeva E."/>
            <person name="Potekhin A."/>
            <person name="Serra V."/>
            <person name="Petroni G."/>
            <person name="Sassera D."/>
        </authorList>
    </citation>
    <scope>NUCLEOTIDE SEQUENCE [LARGE SCALE GENOMIC DNA]</scope>
    <source>
        <strain evidence="8 9">Sr 2-6</strain>
    </source>
</reference>
<evidence type="ECO:0000313" key="9">
    <source>
        <dbReference type="Proteomes" id="UP001291687"/>
    </source>
</evidence>
<accession>A0ABU5NC83</accession>
<organism evidence="8 9">
    <name type="scientific">Candidatus Megaera venefica</name>
    <dbReference type="NCBI Taxonomy" id="2055910"/>
    <lineage>
        <taxon>Bacteria</taxon>
        <taxon>Pseudomonadati</taxon>
        <taxon>Pseudomonadota</taxon>
        <taxon>Alphaproteobacteria</taxon>
        <taxon>Rickettsiales</taxon>
        <taxon>Rickettsiaceae</taxon>
        <taxon>Candidatus Megaera</taxon>
    </lineage>
</organism>
<evidence type="ECO:0000313" key="8">
    <source>
        <dbReference type="EMBL" id="MEA0970747.1"/>
    </source>
</evidence>
<evidence type="ECO:0000256" key="2">
    <source>
        <dbReference type="ARBA" id="ARBA00022475"/>
    </source>
</evidence>
<comment type="subcellular location">
    <subcellularLocation>
        <location evidence="1">Cell membrane</location>
        <topology evidence="1">Multi-pass membrane protein</topology>
    </subcellularLocation>
</comment>
<gene>
    <name evidence="8" type="ORF">Megvenef_00715</name>
</gene>
<keyword evidence="2" id="KW-1003">Cell membrane</keyword>
<dbReference type="InterPro" id="IPR010432">
    <property type="entry name" value="RDD"/>
</dbReference>
<protein>
    <submittedName>
        <fullName evidence="8">RDD family protein</fullName>
    </submittedName>
</protein>
<keyword evidence="3 6" id="KW-0812">Transmembrane</keyword>
<dbReference type="Proteomes" id="UP001291687">
    <property type="component" value="Unassembled WGS sequence"/>
</dbReference>
<dbReference type="Pfam" id="PF06271">
    <property type="entry name" value="RDD"/>
    <property type="match status" value="1"/>
</dbReference>
<feature type="domain" description="RDD" evidence="7">
    <location>
        <begin position="8"/>
        <end position="164"/>
    </location>
</feature>
<sequence length="170" mass="19674">MKKQIVYSKFIPRIFAMTIDLIILSIVLTPLMNLISHYVFLYFFNDFFVTYGVDSSNREAFSTAVRMPEFASYLTAGRFISYSSVLFLLNTIFMAVYFITCWRKFGATPGKMFMRMKIVDADTMERPSLRSLIKRFLGYITAIIGIWSIVFSKRSMAIHDKIANTIVIKS</sequence>
<feature type="transmembrane region" description="Helical" evidence="6">
    <location>
        <begin position="21"/>
        <end position="44"/>
    </location>
</feature>
<dbReference type="InterPro" id="IPR051791">
    <property type="entry name" value="Pra-immunoreactive"/>
</dbReference>
<evidence type="ECO:0000256" key="5">
    <source>
        <dbReference type="ARBA" id="ARBA00023136"/>
    </source>
</evidence>
<evidence type="ECO:0000259" key="7">
    <source>
        <dbReference type="Pfam" id="PF06271"/>
    </source>
</evidence>
<evidence type="ECO:0000256" key="6">
    <source>
        <dbReference type="SAM" id="Phobius"/>
    </source>
</evidence>
<feature type="transmembrane region" description="Helical" evidence="6">
    <location>
        <begin position="79"/>
        <end position="102"/>
    </location>
</feature>
<dbReference type="EMBL" id="JARJFB010000042">
    <property type="protein sequence ID" value="MEA0970747.1"/>
    <property type="molecule type" value="Genomic_DNA"/>
</dbReference>
<evidence type="ECO:0000256" key="1">
    <source>
        <dbReference type="ARBA" id="ARBA00004651"/>
    </source>
</evidence>
<evidence type="ECO:0000256" key="3">
    <source>
        <dbReference type="ARBA" id="ARBA00022692"/>
    </source>
</evidence>
<keyword evidence="5 6" id="KW-0472">Membrane</keyword>
<dbReference type="PANTHER" id="PTHR36115:SF4">
    <property type="entry name" value="MEMBRANE PROTEIN"/>
    <property type="match status" value="1"/>
</dbReference>
<comment type="caution">
    <text evidence="8">The sequence shown here is derived from an EMBL/GenBank/DDBJ whole genome shotgun (WGS) entry which is preliminary data.</text>
</comment>
<keyword evidence="9" id="KW-1185">Reference proteome</keyword>